<dbReference type="Proteomes" id="UP000499080">
    <property type="component" value="Unassembled WGS sequence"/>
</dbReference>
<name>A0A4Y2X1E3_ARAVE</name>
<reference evidence="1 2" key="1">
    <citation type="journal article" date="2019" name="Sci. Rep.">
        <title>Orb-weaving spider Araneus ventricosus genome elucidates the spidroin gene catalogue.</title>
        <authorList>
            <person name="Kono N."/>
            <person name="Nakamura H."/>
            <person name="Ohtoshi R."/>
            <person name="Moran D.A.P."/>
            <person name="Shinohara A."/>
            <person name="Yoshida Y."/>
            <person name="Fujiwara M."/>
            <person name="Mori M."/>
            <person name="Tomita M."/>
            <person name="Arakawa K."/>
        </authorList>
    </citation>
    <scope>NUCLEOTIDE SEQUENCE [LARGE SCALE GENOMIC DNA]</scope>
</reference>
<dbReference type="EMBL" id="BGPR01068995">
    <property type="protein sequence ID" value="GBO42744.1"/>
    <property type="molecule type" value="Genomic_DNA"/>
</dbReference>
<organism evidence="1 2">
    <name type="scientific">Araneus ventricosus</name>
    <name type="common">Orbweaver spider</name>
    <name type="synonym">Epeira ventricosa</name>
    <dbReference type="NCBI Taxonomy" id="182803"/>
    <lineage>
        <taxon>Eukaryota</taxon>
        <taxon>Metazoa</taxon>
        <taxon>Ecdysozoa</taxon>
        <taxon>Arthropoda</taxon>
        <taxon>Chelicerata</taxon>
        <taxon>Arachnida</taxon>
        <taxon>Araneae</taxon>
        <taxon>Araneomorphae</taxon>
        <taxon>Entelegynae</taxon>
        <taxon>Araneoidea</taxon>
        <taxon>Araneidae</taxon>
        <taxon>Araneus</taxon>
    </lineage>
</organism>
<proteinExistence type="predicted"/>
<evidence type="ECO:0000313" key="2">
    <source>
        <dbReference type="Proteomes" id="UP000499080"/>
    </source>
</evidence>
<dbReference type="AlphaFoldDB" id="A0A4Y2X1E3"/>
<sequence>MNCSEQPRNEKNLNDSTAMTINRALWPSHNSPYYELLMRRSLRERYNPSSAEVDSTPTITISHRSPQSCLQLGKLVIVEAERLRQSFILRYVSKTEDSGCHLIIDDISRRHKLPQEMKIIEIAPVVGAGRLVAIILL</sequence>
<accession>A0A4Y2X1E3</accession>
<evidence type="ECO:0000313" key="1">
    <source>
        <dbReference type="EMBL" id="GBO42744.1"/>
    </source>
</evidence>
<protein>
    <submittedName>
        <fullName evidence="1">Uncharacterized protein</fullName>
    </submittedName>
</protein>
<gene>
    <name evidence="1" type="ORF">AVEN_106958_1</name>
</gene>
<comment type="caution">
    <text evidence="1">The sequence shown here is derived from an EMBL/GenBank/DDBJ whole genome shotgun (WGS) entry which is preliminary data.</text>
</comment>
<keyword evidence="2" id="KW-1185">Reference proteome</keyword>